<dbReference type="STRING" id="1392250.A0A2I2GAY6"/>
<keyword evidence="2" id="KW-0479">Metal-binding</keyword>
<dbReference type="PROSITE" id="PS50048">
    <property type="entry name" value="ZN2_CY6_FUNGAL_2"/>
    <property type="match status" value="1"/>
</dbReference>
<feature type="region of interest" description="Disordered" evidence="7">
    <location>
        <begin position="520"/>
        <end position="551"/>
    </location>
</feature>
<dbReference type="AlphaFoldDB" id="A0A2I2GAY6"/>
<keyword evidence="6" id="KW-0539">Nucleus</keyword>
<dbReference type="SUPFAM" id="SSF57701">
    <property type="entry name" value="Zn2/Cys6 DNA-binding domain"/>
    <property type="match status" value="1"/>
</dbReference>
<dbReference type="PROSITE" id="PS00463">
    <property type="entry name" value="ZN2_CY6_FUNGAL_1"/>
    <property type="match status" value="1"/>
</dbReference>
<keyword evidence="4" id="KW-0238">DNA-binding</keyword>
<dbReference type="Pfam" id="PF00172">
    <property type="entry name" value="Zn_clus"/>
    <property type="match status" value="1"/>
</dbReference>
<keyword evidence="3" id="KW-0805">Transcription regulation</keyword>
<dbReference type="GO" id="GO:0000981">
    <property type="term" value="F:DNA-binding transcription factor activity, RNA polymerase II-specific"/>
    <property type="evidence" value="ECO:0007669"/>
    <property type="project" value="InterPro"/>
</dbReference>
<comment type="subcellular location">
    <subcellularLocation>
        <location evidence="1">Nucleus</location>
    </subcellularLocation>
</comment>
<dbReference type="InterPro" id="IPR001138">
    <property type="entry name" value="Zn2Cys6_DnaBD"/>
</dbReference>
<dbReference type="InterPro" id="IPR036864">
    <property type="entry name" value="Zn2-C6_fun-type_DNA-bd_sf"/>
</dbReference>
<evidence type="ECO:0000259" key="8">
    <source>
        <dbReference type="PROSITE" id="PS50048"/>
    </source>
</evidence>
<dbReference type="EMBL" id="MSFO01000003">
    <property type="protein sequence ID" value="PLB50025.1"/>
    <property type="molecule type" value="Genomic_DNA"/>
</dbReference>
<evidence type="ECO:0000256" key="1">
    <source>
        <dbReference type="ARBA" id="ARBA00004123"/>
    </source>
</evidence>
<dbReference type="OrthoDB" id="2943660at2759"/>
<keyword evidence="10" id="KW-1185">Reference proteome</keyword>
<keyword evidence="5" id="KW-0804">Transcription</keyword>
<dbReference type="PANTHER" id="PTHR47338:SF9">
    <property type="entry name" value="ZN(II)2CYS6 TRANSCRIPTION FACTOR (EUROFUNG)"/>
    <property type="match status" value="1"/>
</dbReference>
<dbReference type="Gene3D" id="4.10.240.10">
    <property type="entry name" value="Zn(2)-C6 fungal-type DNA-binding domain"/>
    <property type="match status" value="1"/>
</dbReference>
<dbReference type="GeneID" id="36560763"/>
<dbReference type="RefSeq" id="XP_024705327.1">
    <property type="nucleotide sequence ID" value="XM_024853065.1"/>
</dbReference>
<evidence type="ECO:0000256" key="3">
    <source>
        <dbReference type="ARBA" id="ARBA00023015"/>
    </source>
</evidence>
<dbReference type="GO" id="GO:0003677">
    <property type="term" value="F:DNA binding"/>
    <property type="evidence" value="ECO:0007669"/>
    <property type="project" value="UniProtKB-KW"/>
</dbReference>
<accession>A0A2I2GAY6</accession>
<sequence>MDDDGRPIKRIKRACETCRRKKSRCSGERPVCSNCTRLGHHCEYAAEEAPEYVRGLEQRLGCLESKLEVLLACSHHTPAAAPASGTNRPNPDASGEAQIINDPLINFPDATPQNPAHLFLTYCNFQPLPLFPHRTFLESYDSRDAEVQLAIQALGQRFDGRGVADLEIDREIRDWTESSRRMVMSRLAEGAVELSTLQTLCLLTLIDYTNGNIIRTGVNLRLAKYLIECLKLDGPNFPDNLEDERDERVLCRWTVYILETLASDGYSAISSNPVNTSTRTDVGLVACTVQYSKVWGLSRAYASAHIRADSPSPWSPQSDYSVITSELMECESRIPLKYRLHASEFPELSAAELDQHRQYWGPWLFFQFVSHSILALVNHPLLLSMRLKNFRHTMPQSFLRNSFEQITINTGWVLHFVTLLEKKGFEVSDPTLGQCVAIVATIFLQHSFVEEASFRQKAQIGYEKCIGFVHQMGRRWPHLEKQANKLRQLSNSISGGAHGSQQAWSVNVHLLWEILVSSPSKQTRHPPNDIFGPSLRDSIPQNSLRSDDASPDPEFALIGSAGISGHRTVARELVTYPPEEVQHFHNSQNQIPDLDLSGLIGNPELGISGSGGGLLQPQDYGRLIENWLNLEP</sequence>
<reference evidence="9 10" key="1">
    <citation type="submission" date="2016-12" db="EMBL/GenBank/DDBJ databases">
        <title>The genomes of Aspergillus section Nigri reveals drivers in fungal speciation.</title>
        <authorList>
            <consortium name="DOE Joint Genome Institute"/>
            <person name="Vesth T.C."/>
            <person name="Nybo J."/>
            <person name="Theobald S."/>
            <person name="Brandl J."/>
            <person name="Frisvad J.C."/>
            <person name="Nielsen K.F."/>
            <person name="Lyhne E.K."/>
            <person name="Kogle M.E."/>
            <person name="Kuo A."/>
            <person name="Riley R."/>
            <person name="Clum A."/>
            <person name="Nolan M."/>
            <person name="Lipzen A."/>
            <person name="Salamov A."/>
            <person name="Henrissat B."/>
            <person name="Wiebenga A."/>
            <person name="De Vries R.P."/>
            <person name="Grigoriev I.V."/>
            <person name="Mortensen U.H."/>
            <person name="Andersen M.R."/>
            <person name="Baker S.E."/>
        </authorList>
    </citation>
    <scope>NUCLEOTIDE SEQUENCE [LARGE SCALE GENOMIC DNA]</scope>
    <source>
        <strain evidence="9 10">IBT 23096</strain>
    </source>
</reference>
<evidence type="ECO:0000313" key="10">
    <source>
        <dbReference type="Proteomes" id="UP000234275"/>
    </source>
</evidence>
<dbReference type="GO" id="GO:0009893">
    <property type="term" value="P:positive regulation of metabolic process"/>
    <property type="evidence" value="ECO:0007669"/>
    <property type="project" value="UniProtKB-ARBA"/>
</dbReference>
<evidence type="ECO:0000256" key="2">
    <source>
        <dbReference type="ARBA" id="ARBA00022723"/>
    </source>
</evidence>
<evidence type="ECO:0000256" key="4">
    <source>
        <dbReference type="ARBA" id="ARBA00023125"/>
    </source>
</evidence>
<dbReference type="CDD" id="cd12148">
    <property type="entry name" value="fungal_TF_MHR"/>
    <property type="match status" value="1"/>
</dbReference>
<proteinExistence type="predicted"/>
<evidence type="ECO:0000313" key="9">
    <source>
        <dbReference type="EMBL" id="PLB50025.1"/>
    </source>
</evidence>
<dbReference type="SMART" id="SM00066">
    <property type="entry name" value="GAL4"/>
    <property type="match status" value="1"/>
</dbReference>
<evidence type="ECO:0000256" key="5">
    <source>
        <dbReference type="ARBA" id="ARBA00023163"/>
    </source>
</evidence>
<protein>
    <submittedName>
        <fullName evidence="9">Putative Zn(II)2Cys6 transcription factor</fullName>
    </submittedName>
</protein>
<dbReference type="GO" id="GO:0005634">
    <property type="term" value="C:nucleus"/>
    <property type="evidence" value="ECO:0007669"/>
    <property type="project" value="UniProtKB-SubCell"/>
</dbReference>
<dbReference type="PANTHER" id="PTHR47338">
    <property type="entry name" value="ZN(II)2CYS6 TRANSCRIPTION FACTOR (EUROFUNG)-RELATED"/>
    <property type="match status" value="1"/>
</dbReference>
<dbReference type="CDD" id="cd00067">
    <property type="entry name" value="GAL4"/>
    <property type="match status" value="1"/>
</dbReference>
<feature type="domain" description="Zn(2)-C6 fungal-type" evidence="8">
    <location>
        <begin position="14"/>
        <end position="44"/>
    </location>
</feature>
<comment type="caution">
    <text evidence="9">The sequence shown here is derived from an EMBL/GenBank/DDBJ whole genome shotgun (WGS) entry which is preliminary data.</text>
</comment>
<evidence type="ECO:0000256" key="7">
    <source>
        <dbReference type="SAM" id="MobiDB-lite"/>
    </source>
</evidence>
<gene>
    <name evidence="9" type="ORF">P170DRAFT_473599</name>
</gene>
<evidence type="ECO:0000256" key="6">
    <source>
        <dbReference type="ARBA" id="ARBA00023242"/>
    </source>
</evidence>
<dbReference type="InterPro" id="IPR050815">
    <property type="entry name" value="TF_fung"/>
</dbReference>
<dbReference type="Proteomes" id="UP000234275">
    <property type="component" value="Unassembled WGS sequence"/>
</dbReference>
<dbReference type="VEuPathDB" id="FungiDB:P170DRAFT_473599"/>
<organism evidence="9 10">
    <name type="scientific">Aspergillus steynii IBT 23096</name>
    <dbReference type="NCBI Taxonomy" id="1392250"/>
    <lineage>
        <taxon>Eukaryota</taxon>
        <taxon>Fungi</taxon>
        <taxon>Dikarya</taxon>
        <taxon>Ascomycota</taxon>
        <taxon>Pezizomycotina</taxon>
        <taxon>Eurotiomycetes</taxon>
        <taxon>Eurotiomycetidae</taxon>
        <taxon>Eurotiales</taxon>
        <taxon>Aspergillaceae</taxon>
        <taxon>Aspergillus</taxon>
        <taxon>Aspergillus subgen. Circumdati</taxon>
    </lineage>
</organism>
<name>A0A2I2GAY6_9EURO</name>
<dbReference type="GO" id="GO:0008270">
    <property type="term" value="F:zinc ion binding"/>
    <property type="evidence" value="ECO:0007669"/>
    <property type="project" value="InterPro"/>
</dbReference>